<protein>
    <submittedName>
        <fullName evidence="2">Uncharacterized protein</fullName>
    </submittedName>
</protein>
<reference evidence="2 3" key="1">
    <citation type="journal article" date="2021" name="Sci. Rep.">
        <title>Chromosome anchoring in Senegalese sole (Solea senegalensis) reveals sex-associated markers and genome rearrangements in flatfish.</title>
        <authorList>
            <person name="Guerrero-Cozar I."/>
            <person name="Gomez-Garrido J."/>
            <person name="Berbel C."/>
            <person name="Martinez-Blanch J.F."/>
            <person name="Alioto T."/>
            <person name="Claros M.G."/>
            <person name="Gagnaire P.A."/>
            <person name="Manchado M."/>
        </authorList>
    </citation>
    <scope>NUCLEOTIDE SEQUENCE [LARGE SCALE GENOMIC DNA]</scope>
    <source>
        <strain evidence="2">Sse05_10M</strain>
    </source>
</reference>
<evidence type="ECO:0000313" key="2">
    <source>
        <dbReference type="EMBL" id="KAG7486273.1"/>
    </source>
</evidence>
<evidence type="ECO:0000256" key="1">
    <source>
        <dbReference type="SAM" id="MobiDB-lite"/>
    </source>
</evidence>
<proteinExistence type="predicted"/>
<dbReference type="Proteomes" id="UP000693946">
    <property type="component" value="Linkage Group LG6"/>
</dbReference>
<comment type="caution">
    <text evidence="2">The sequence shown here is derived from an EMBL/GenBank/DDBJ whole genome shotgun (WGS) entry which is preliminary data.</text>
</comment>
<evidence type="ECO:0000313" key="3">
    <source>
        <dbReference type="Proteomes" id="UP000693946"/>
    </source>
</evidence>
<dbReference type="AlphaFoldDB" id="A0AAV6QD48"/>
<feature type="region of interest" description="Disordered" evidence="1">
    <location>
        <begin position="1"/>
        <end position="79"/>
    </location>
</feature>
<organism evidence="2 3">
    <name type="scientific">Solea senegalensis</name>
    <name type="common">Senegalese sole</name>
    <dbReference type="NCBI Taxonomy" id="28829"/>
    <lineage>
        <taxon>Eukaryota</taxon>
        <taxon>Metazoa</taxon>
        <taxon>Chordata</taxon>
        <taxon>Craniata</taxon>
        <taxon>Vertebrata</taxon>
        <taxon>Euteleostomi</taxon>
        <taxon>Actinopterygii</taxon>
        <taxon>Neopterygii</taxon>
        <taxon>Teleostei</taxon>
        <taxon>Neoteleostei</taxon>
        <taxon>Acanthomorphata</taxon>
        <taxon>Carangaria</taxon>
        <taxon>Pleuronectiformes</taxon>
        <taxon>Pleuronectoidei</taxon>
        <taxon>Soleidae</taxon>
        <taxon>Solea</taxon>
    </lineage>
</organism>
<sequence length="79" mass="8416">MGAGGETDPHSLEQHAQSACGPWSSRTRTGTSGSVFPDQAETVHSEQRLTPTAAQVEGRTRGDGVRIPLIPTEEERSQS</sequence>
<name>A0AAV6QD48_SOLSE</name>
<accession>A0AAV6QD48</accession>
<keyword evidence="3" id="KW-1185">Reference proteome</keyword>
<dbReference type="EMBL" id="JAGKHQ010000018">
    <property type="protein sequence ID" value="KAG7486273.1"/>
    <property type="molecule type" value="Genomic_DNA"/>
</dbReference>
<gene>
    <name evidence="2" type="ORF">JOB18_028455</name>
</gene>
<feature type="compositionally biased region" description="Low complexity" evidence="1">
    <location>
        <begin position="24"/>
        <end position="34"/>
    </location>
</feature>